<dbReference type="SMART" id="SM00421">
    <property type="entry name" value="HTH_LUXR"/>
    <property type="match status" value="1"/>
</dbReference>
<keyword evidence="3" id="KW-0804">Transcription</keyword>
<comment type="caution">
    <text evidence="5">The sequence shown here is derived from an EMBL/GenBank/DDBJ whole genome shotgun (WGS) entry which is preliminary data.</text>
</comment>
<dbReference type="CDD" id="cd06170">
    <property type="entry name" value="LuxR_C_like"/>
    <property type="match status" value="1"/>
</dbReference>
<accession>A0ABW0BIG9</accession>
<protein>
    <submittedName>
        <fullName evidence="5">Response regulator transcription factor</fullName>
    </submittedName>
</protein>
<dbReference type="RefSeq" id="WP_378589870.1">
    <property type="nucleotide sequence ID" value="NZ_JBHSKD010000009.1"/>
</dbReference>
<reference evidence="6" key="1">
    <citation type="journal article" date="2019" name="Int. J. Syst. Evol. Microbiol.">
        <title>The Global Catalogue of Microorganisms (GCM) 10K type strain sequencing project: providing services to taxonomists for standard genome sequencing and annotation.</title>
        <authorList>
            <consortium name="The Broad Institute Genomics Platform"/>
            <consortium name="The Broad Institute Genome Sequencing Center for Infectious Disease"/>
            <person name="Wu L."/>
            <person name="Ma J."/>
        </authorList>
    </citation>
    <scope>NUCLEOTIDE SEQUENCE [LARGE SCALE GENOMIC DNA]</scope>
    <source>
        <strain evidence="6">DFY41</strain>
    </source>
</reference>
<evidence type="ECO:0000313" key="5">
    <source>
        <dbReference type="EMBL" id="MFC5177111.1"/>
    </source>
</evidence>
<gene>
    <name evidence="5" type="ORF">ACFPGP_10535</name>
</gene>
<feature type="domain" description="HTH luxR-type" evidence="4">
    <location>
        <begin position="69"/>
        <end position="134"/>
    </location>
</feature>
<keyword evidence="6" id="KW-1185">Reference proteome</keyword>
<evidence type="ECO:0000256" key="2">
    <source>
        <dbReference type="ARBA" id="ARBA00023125"/>
    </source>
</evidence>
<evidence type="ECO:0000256" key="1">
    <source>
        <dbReference type="ARBA" id="ARBA00023015"/>
    </source>
</evidence>
<name>A0ABW0BIG9_9ACTN</name>
<dbReference type="Pfam" id="PF00196">
    <property type="entry name" value="GerE"/>
    <property type="match status" value="1"/>
</dbReference>
<dbReference type="InterPro" id="IPR016032">
    <property type="entry name" value="Sig_transdc_resp-reg_C-effctor"/>
</dbReference>
<dbReference type="SUPFAM" id="SSF46894">
    <property type="entry name" value="C-terminal effector domain of the bipartite response regulators"/>
    <property type="match status" value="1"/>
</dbReference>
<dbReference type="InterPro" id="IPR036388">
    <property type="entry name" value="WH-like_DNA-bd_sf"/>
</dbReference>
<dbReference type="PRINTS" id="PR00038">
    <property type="entry name" value="HTHLUXR"/>
</dbReference>
<evidence type="ECO:0000256" key="3">
    <source>
        <dbReference type="ARBA" id="ARBA00023163"/>
    </source>
</evidence>
<evidence type="ECO:0000259" key="4">
    <source>
        <dbReference type="PROSITE" id="PS50043"/>
    </source>
</evidence>
<keyword evidence="2" id="KW-0238">DNA-binding</keyword>
<evidence type="ECO:0000313" key="6">
    <source>
        <dbReference type="Proteomes" id="UP001596087"/>
    </source>
</evidence>
<sequence>MAVTGDGDVVEHWQDAVRGFHEAGLAHDEAQSRLRLAAALRGAGDDAAAQEREQVAAAVLARLRGPRAQRTDGERLTGRQGEVLRLVARGLSNAEIAAELQVSEHTVHRHLANTYTSLDLGSRAAAAAYAVSHGLA</sequence>
<dbReference type="PANTHER" id="PTHR44688:SF16">
    <property type="entry name" value="DNA-BINDING TRANSCRIPTIONAL ACTIVATOR DEVR_DOSR"/>
    <property type="match status" value="1"/>
</dbReference>
<dbReference type="PANTHER" id="PTHR44688">
    <property type="entry name" value="DNA-BINDING TRANSCRIPTIONAL ACTIVATOR DEVR_DOSR"/>
    <property type="match status" value="1"/>
</dbReference>
<proteinExistence type="predicted"/>
<organism evidence="5 6">
    <name type="scientific">Nocardioides taihuensis</name>
    <dbReference type="NCBI Taxonomy" id="1835606"/>
    <lineage>
        <taxon>Bacteria</taxon>
        <taxon>Bacillati</taxon>
        <taxon>Actinomycetota</taxon>
        <taxon>Actinomycetes</taxon>
        <taxon>Propionibacteriales</taxon>
        <taxon>Nocardioidaceae</taxon>
        <taxon>Nocardioides</taxon>
    </lineage>
</organism>
<dbReference type="InterPro" id="IPR000792">
    <property type="entry name" value="Tscrpt_reg_LuxR_C"/>
</dbReference>
<dbReference type="Proteomes" id="UP001596087">
    <property type="component" value="Unassembled WGS sequence"/>
</dbReference>
<dbReference type="PROSITE" id="PS50043">
    <property type="entry name" value="HTH_LUXR_2"/>
    <property type="match status" value="1"/>
</dbReference>
<dbReference type="EMBL" id="JBHSKD010000009">
    <property type="protein sequence ID" value="MFC5177111.1"/>
    <property type="molecule type" value="Genomic_DNA"/>
</dbReference>
<keyword evidence="1" id="KW-0805">Transcription regulation</keyword>
<dbReference type="Gene3D" id="1.10.10.10">
    <property type="entry name" value="Winged helix-like DNA-binding domain superfamily/Winged helix DNA-binding domain"/>
    <property type="match status" value="1"/>
</dbReference>